<dbReference type="InterPro" id="IPR044153">
    <property type="entry name" value="PIN_Pae0151-like"/>
</dbReference>
<evidence type="ECO:0000259" key="2">
    <source>
        <dbReference type="Pfam" id="PF01850"/>
    </source>
</evidence>
<organism evidence="3 4">
    <name type="scientific">Oleiphilus messinensis</name>
    <dbReference type="NCBI Taxonomy" id="141451"/>
    <lineage>
        <taxon>Bacteria</taxon>
        <taxon>Pseudomonadati</taxon>
        <taxon>Pseudomonadota</taxon>
        <taxon>Gammaproteobacteria</taxon>
        <taxon>Oceanospirillales</taxon>
        <taxon>Oleiphilaceae</taxon>
        <taxon>Oleiphilus</taxon>
    </lineage>
</organism>
<dbReference type="InterPro" id="IPR051619">
    <property type="entry name" value="TypeII_TA_RNase_PINc/VapC"/>
</dbReference>
<reference evidence="3 4" key="1">
    <citation type="submission" date="2017-05" db="EMBL/GenBank/DDBJ databases">
        <title>Genomic insights into alkan degradation activity of Oleiphilus messinensis.</title>
        <authorList>
            <person name="Kozyavkin S.A."/>
            <person name="Slesarev A.I."/>
            <person name="Golyshin P.N."/>
            <person name="Korzhenkov A."/>
            <person name="Golyshina O.N."/>
            <person name="Toshchakov S.V."/>
        </authorList>
    </citation>
    <scope>NUCLEOTIDE SEQUENCE [LARGE SCALE GENOMIC DNA]</scope>
    <source>
        <strain evidence="3 4">ME102</strain>
    </source>
</reference>
<dbReference type="PANTHER" id="PTHR35901">
    <property type="entry name" value="RIBONUCLEASE VAPC3"/>
    <property type="match status" value="1"/>
</dbReference>
<dbReference type="CDD" id="cd09873">
    <property type="entry name" value="PIN_Pae0151-like"/>
    <property type="match status" value="1"/>
</dbReference>
<dbReference type="Pfam" id="PF01850">
    <property type="entry name" value="PIN"/>
    <property type="match status" value="1"/>
</dbReference>
<evidence type="ECO:0000313" key="3">
    <source>
        <dbReference type="EMBL" id="ARU58321.1"/>
    </source>
</evidence>
<dbReference type="Proteomes" id="UP000196027">
    <property type="component" value="Chromosome"/>
</dbReference>
<dbReference type="AlphaFoldDB" id="A0A1Y0ICY0"/>
<proteinExistence type="predicted"/>
<dbReference type="EMBL" id="CP021425">
    <property type="protein sequence ID" value="ARU58321.1"/>
    <property type="molecule type" value="Genomic_DNA"/>
</dbReference>
<dbReference type="InterPro" id="IPR029060">
    <property type="entry name" value="PIN-like_dom_sf"/>
</dbReference>
<dbReference type="SUPFAM" id="SSF88723">
    <property type="entry name" value="PIN domain-like"/>
    <property type="match status" value="1"/>
</dbReference>
<dbReference type="PANTHER" id="PTHR35901:SF1">
    <property type="entry name" value="EXONUCLEASE VAPC9"/>
    <property type="match status" value="1"/>
</dbReference>
<evidence type="ECO:0000256" key="1">
    <source>
        <dbReference type="ARBA" id="ARBA00022842"/>
    </source>
</evidence>
<protein>
    <submittedName>
        <fullName evidence="3">VapC toxin</fullName>
    </submittedName>
</protein>
<gene>
    <name evidence="3" type="ORF">OLMES_4312</name>
</gene>
<accession>A0A1Y0ICY0</accession>
<name>A0A1Y0ICY0_9GAMM</name>
<dbReference type="InterPro" id="IPR002716">
    <property type="entry name" value="PIN_dom"/>
</dbReference>
<evidence type="ECO:0000313" key="4">
    <source>
        <dbReference type="Proteomes" id="UP000196027"/>
    </source>
</evidence>
<keyword evidence="4" id="KW-1185">Reference proteome</keyword>
<dbReference type="Gene3D" id="3.40.50.1010">
    <property type="entry name" value="5'-nuclease"/>
    <property type="match status" value="1"/>
</dbReference>
<keyword evidence="1" id="KW-0460">Magnesium</keyword>
<dbReference type="KEGG" id="ome:OLMES_4312"/>
<feature type="domain" description="PIN" evidence="2">
    <location>
        <begin position="37"/>
        <end position="127"/>
    </location>
</feature>
<sequence length="135" mass="15125">MSVVEPVFGNIGTAKKLNRFSLRGKAKVQGQWQLYCTLHSPEILPYEIGNALSAIVKRKQLTQNEAMQAIELAQAIPVRLVQVDINKALELALKFNIYAYDAYFLQCALSLSCSLLTLDKKMKEVAKQLNIVVLE</sequence>